<keyword evidence="14" id="KW-1185">Reference proteome</keyword>
<evidence type="ECO:0000256" key="7">
    <source>
        <dbReference type="ARBA" id="ARBA00023180"/>
    </source>
</evidence>
<evidence type="ECO:0000256" key="9">
    <source>
        <dbReference type="ARBA" id="ARBA00048679"/>
    </source>
</evidence>
<dbReference type="InterPro" id="IPR025287">
    <property type="entry name" value="WAK_GUB"/>
</dbReference>
<dbReference type="PANTHER" id="PTHR33138:SF54">
    <property type="entry name" value="OS01G0690900 PROTEIN"/>
    <property type="match status" value="1"/>
</dbReference>
<evidence type="ECO:0000256" key="10">
    <source>
        <dbReference type="SAM" id="MobiDB-lite"/>
    </source>
</evidence>
<feature type="domain" description="Wall-associated receptor kinase C-terminal" evidence="12">
    <location>
        <begin position="405"/>
        <end position="487"/>
    </location>
</feature>
<sequence length="502" mass="56719">MFSQLQFPLVFSGYVNVYEEAYSKCSASFSCGNFTDIGYPFWRNDQPDYCGHPGFKLDCQGDTATIDINSQKYDIVEIYHESQILKIAKADFMSNICLINFINSTLDFNLFEYTFSDQNASLLYYCDHLTEDHQPRLQKFTCPINNRSIDCYFSAPAISSNDEFSSRCKISLLIPVLAFAVEGFTIYSWSIDQVIKEGFEVKWIIDQGPCNDCLISGGKCGYNRTINDFTCFCPYQPSPRTCSRTQPRANSAAANPSTAPGDSDSDEQFMSCNSSHSCGDLQDIGYPFWGSNIRPQYCGRQGFELQCHDNDYATIRIGHQSFRVLEINNTHPIMRIVIADYVGRDCLESIRKSSISDPLFNYTEKVRNLSLFYDCSGDSSSQLGKNNYKCTSEGGVVIRSFYTVDNNDDSRLHNLSNSCSSVVKVPIQLTRPNILYLTEGRLIEALNQGFEVRYDAEDKLCSTCTSHHPRGICGSNQSSHEFSCLYPPRHGMHLRPSFSHSL</sequence>
<dbReference type="PANTHER" id="PTHR33138">
    <property type="entry name" value="OS01G0690200 PROTEIN"/>
    <property type="match status" value="1"/>
</dbReference>
<dbReference type="GO" id="GO:0004674">
    <property type="term" value="F:protein serine/threonine kinase activity"/>
    <property type="evidence" value="ECO:0007669"/>
    <property type="project" value="UniProtKB-KW"/>
</dbReference>
<evidence type="ECO:0000256" key="6">
    <source>
        <dbReference type="ARBA" id="ARBA00023136"/>
    </source>
</evidence>
<dbReference type="GO" id="GO:0016020">
    <property type="term" value="C:membrane"/>
    <property type="evidence" value="ECO:0007669"/>
    <property type="project" value="UniProtKB-SubCell"/>
</dbReference>
<comment type="catalytic activity">
    <reaction evidence="8">
        <text>L-threonyl-[protein] + ATP = O-phospho-L-threonyl-[protein] + ADP + H(+)</text>
        <dbReference type="Rhea" id="RHEA:46608"/>
        <dbReference type="Rhea" id="RHEA-COMP:11060"/>
        <dbReference type="Rhea" id="RHEA-COMP:11605"/>
        <dbReference type="ChEBI" id="CHEBI:15378"/>
        <dbReference type="ChEBI" id="CHEBI:30013"/>
        <dbReference type="ChEBI" id="CHEBI:30616"/>
        <dbReference type="ChEBI" id="CHEBI:61977"/>
        <dbReference type="ChEBI" id="CHEBI:456216"/>
        <dbReference type="EC" id="2.7.11.1"/>
    </reaction>
</comment>
<comment type="catalytic activity">
    <reaction evidence="9">
        <text>L-seryl-[protein] + ATP = O-phospho-L-seryl-[protein] + ADP + H(+)</text>
        <dbReference type="Rhea" id="RHEA:17989"/>
        <dbReference type="Rhea" id="RHEA-COMP:9863"/>
        <dbReference type="Rhea" id="RHEA-COMP:11604"/>
        <dbReference type="ChEBI" id="CHEBI:15378"/>
        <dbReference type="ChEBI" id="CHEBI:29999"/>
        <dbReference type="ChEBI" id="CHEBI:30616"/>
        <dbReference type="ChEBI" id="CHEBI:83421"/>
        <dbReference type="ChEBI" id="CHEBI:456216"/>
        <dbReference type="EC" id="2.7.11.1"/>
    </reaction>
</comment>
<organism evidence="13 14">
    <name type="scientific">Citrus x changshan-huyou</name>
    <dbReference type="NCBI Taxonomy" id="2935761"/>
    <lineage>
        <taxon>Eukaryota</taxon>
        <taxon>Viridiplantae</taxon>
        <taxon>Streptophyta</taxon>
        <taxon>Embryophyta</taxon>
        <taxon>Tracheophyta</taxon>
        <taxon>Spermatophyta</taxon>
        <taxon>Magnoliopsida</taxon>
        <taxon>eudicotyledons</taxon>
        <taxon>Gunneridae</taxon>
        <taxon>Pentapetalae</taxon>
        <taxon>rosids</taxon>
        <taxon>malvids</taxon>
        <taxon>Sapindales</taxon>
        <taxon>Rutaceae</taxon>
        <taxon>Aurantioideae</taxon>
        <taxon>Citrus</taxon>
    </lineage>
</organism>
<keyword evidence="4" id="KW-0732">Signal</keyword>
<keyword evidence="3" id="KW-0812">Transmembrane</keyword>
<evidence type="ECO:0000313" key="13">
    <source>
        <dbReference type="EMBL" id="KAK9198992.1"/>
    </source>
</evidence>
<dbReference type="AlphaFoldDB" id="A0AAP0M6L5"/>
<name>A0AAP0M6L5_9ROSI</name>
<accession>A0AAP0M6L5</accession>
<feature type="domain" description="Wall-associated receptor kinase galacturonan-binding" evidence="11">
    <location>
        <begin position="25"/>
        <end position="88"/>
    </location>
</feature>
<feature type="domain" description="Wall-associated receptor kinase C-terminal" evidence="12">
    <location>
        <begin position="160"/>
        <end position="234"/>
    </location>
</feature>
<dbReference type="Pfam" id="PF13947">
    <property type="entry name" value="GUB_WAK_bind"/>
    <property type="match status" value="2"/>
</dbReference>
<evidence type="ECO:0000256" key="8">
    <source>
        <dbReference type="ARBA" id="ARBA00047899"/>
    </source>
</evidence>
<evidence type="ECO:0000256" key="3">
    <source>
        <dbReference type="ARBA" id="ARBA00022692"/>
    </source>
</evidence>
<gene>
    <name evidence="13" type="ORF">WN944_014179</name>
</gene>
<evidence type="ECO:0000259" key="11">
    <source>
        <dbReference type="Pfam" id="PF13947"/>
    </source>
</evidence>
<comment type="subcellular location">
    <subcellularLocation>
        <location evidence="1">Membrane</location>
        <topology evidence="1">Single-pass membrane protein</topology>
    </subcellularLocation>
</comment>
<evidence type="ECO:0000256" key="1">
    <source>
        <dbReference type="ARBA" id="ARBA00004167"/>
    </source>
</evidence>
<keyword evidence="7" id="KW-0325">Glycoprotein</keyword>
<comment type="caution">
    <text evidence="13">The sequence shown here is derived from an EMBL/GenBank/DDBJ whole genome shotgun (WGS) entry which is preliminary data.</text>
</comment>
<keyword evidence="5" id="KW-1133">Transmembrane helix</keyword>
<feature type="compositionally biased region" description="Low complexity" evidence="10">
    <location>
        <begin position="249"/>
        <end position="260"/>
    </location>
</feature>
<evidence type="ECO:0000259" key="12">
    <source>
        <dbReference type="Pfam" id="PF14380"/>
    </source>
</evidence>
<evidence type="ECO:0000256" key="2">
    <source>
        <dbReference type="ARBA" id="ARBA00012513"/>
    </source>
</evidence>
<dbReference type="EMBL" id="JBCGBO010000005">
    <property type="protein sequence ID" value="KAK9198992.1"/>
    <property type="molecule type" value="Genomic_DNA"/>
</dbReference>
<reference evidence="13 14" key="1">
    <citation type="submission" date="2024-05" db="EMBL/GenBank/DDBJ databases">
        <title>Haplotype-resolved chromosome-level genome assembly of Huyou (Citrus changshanensis).</title>
        <authorList>
            <person name="Miao C."/>
            <person name="Chen W."/>
            <person name="Wu Y."/>
            <person name="Wang L."/>
            <person name="Zhao S."/>
            <person name="Grierson D."/>
            <person name="Xu C."/>
            <person name="Chen K."/>
        </authorList>
    </citation>
    <scope>NUCLEOTIDE SEQUENCE [LARGE SCALE GENOMIC DNA]</scope>
    <source>
        <strain evidence="13">01-14</strain>
        <tissue evidence="13">Leaf</tissue>
    </source>
</reference>
<evidence type="ECO:0000256" key="4">
    <source>
        <dbReference type="ARBA" id="ARBA00022729"/>
    </source>
</evidence>
<evidence type="ECO:0000256" key="5">
    <source>
        <dbReference type="ARBA" id="ARBA00022989"/>
    </source>
</evidence>
<dbReference type="InterPro" id="IPR032872">
    <property type="entry name" value="WAK_assoc_C"/>
</dbReference>
<protein>
    <recommendedName>
        <fullName evidence="2">non-specific serine/threonine protein kinase</fullName>
        <ecNumber evidence="2">2.7.11.1</ecNumber>
    </recommendedName>
</protein>
<keyword evidence="6" id="KW-0472">Membrane</keyword>
<dbReference type="GO" id="GO:0030247">
    <property type="term" value="F:polysaccharide binding"/>
    <property type="evidence" value="ECO:0007669"/>
    <property type="project" value="InterPro"/>
</dbReference>
<proteinExistence type="predicted"/>
<dbReference type="EC" id="2.7.11.1" evidence="2"/>
<evidence type="ECO:0000313" key="14">
    <source>
        <dbReference type="Proteomes" id="UP001428341"/>
    </source>
</evidence>
<feature type="domain" description="Wall-associated receptor kinase galacturonan-binding" evidence="11">
    <location>
        <begin position="272"/>
        <end position="337"/>
    </location>
</feature>
<dbReference type="Proteomes" id="UP001428341">
    <property type="component" value="Unassembled WGS sequence"/>
</dbReference>
<dbReference type="Pfam" id="PF14380">
    <property type="entry name" value="WAK_assoc"/>
    <property type="match status" value="2"/>
</dbReference>
<feature type="region of interest" description="Disordered" evidence="10">
    <location>
        <begin position="241"/>
        <end position="271"/>
    </location>
</feature>